<dbReference type="AlphaFoldDB" id="A0A0C9WNV9"/>
<dbReference type="EMBL" id="KN838725">
    <property type="protein sequence ID" value="KIJ96314.1"/>
    <property type="molecule type" value="Genomic_DNA"/>
</dbReference>
<organism evidence="1 3">
    <name type="scientific">Laccaria amethystina LaAM-08-1</name>
    <dbReference type="NCBI Taxonomy" id="1095629"/>
    <lineage>
        <taxon>Eukaryota</taxon>
        <taxon>Fungi</taxon>
        <taxon>Dikarya</taxon>
        <taxon>Basidiomycota</taxon>
        <taxon>Agaricomycotina</taxon>
        <taxon>Agaricomycetes</taxon>
        <taxon>Agaricomycetidae</taxon>
        <taxon>Agaricales</taxon>
        <taxon>Agaricineae</taxon>
        <taxon>Hydnangiaceae</taxon>
        <taxon>Laccaria</taxon>
    </lineage>
</organism>
<name>A0A0C9WNV9_9AGAR</name>
<gene>
    <name evidence="2" type="ORF">K443DRAFT_290982</name>
    <name evidence="1" type="ORF">K443DRAFT_439109</name>
</gene>
<dbReference type="OrthoDB" id="3255955at2759"/>
<proteinExistence type="predicted"/>
<sequence length="76" mass="8200">MGGHRSMSPWISLICLGTSLMWWGATVSIIKTGFSTPAINMGQRLLQLQSTCTGFSNNPALLHVAQLSPNPDDMIP</sequence>
<dbReference type="HOGENOM" id="CLU_2654868_0_0_1"/>
<dbReference type="EMBL" id="KN838919">
    <property type="protein sequence ID" value="KIJ92320.1"/>
    <property type="molecule type" value="Genomic_DNA"/>
</dbReference>
<evidence type="ECO:0000313" key="2">
    <source>
        <dbReference type="EMBL" id="KIJ96314.1"/>
    </source>
</evidence>
<keyword evidence="3" id="KW-1185">Reference proteome</keyword>
<protein>
    <submittedName>
        <fullName evidence="1">Uncharacterized protein</fullName>
    </submittedName>
</protein>
<dbReference type="Proteomes" id="UP000054477">
    <property type="component" value="Unassembled WGS sequence"/>
</dbReference>
<evidence type="ECO:0000313" key="1">
    <source>
        <dbReference type="EMBL" id="KIJ92320.1"/>
    </source>
</evidence>
<reference evidence="3" key="2">
    <citation type="submission" date="2015-01" db="EMBL/GenBank/DDBJ databases">
        <title>Evolutionary Origins and Diversification of the Mycorrhizal Mutualists.</title>
        <authorList>
            <consortium name="DOE Joint Genome Institute"/>
            <consortium name="Mycorrhizal Genomics Consortium"/>
            <person name="Kohler A."/>
            <person name="Kuo A."/>
            <person name="Nagy L.G."/>
            <person name="Floudas D."/>
            <person name="Copeland A."/>
            <person name="Barry K.W."/>
            <person name="Cichocki N."/>
            <person name="Veneault-Fourrey C."/>
            <person name="LaButti K."/>
            <person name="Lindquist E.A."/>
            <person name="Lipzen A."/>
            <person name="Lundell T."/>
            <person name="Morin E."/>
            <person name="Murat C."/>
            <person name="Riley R."/>
            <person name="Ohm R."/>
            <person name="Sun H."/>
            <person name="Tunlid A."/>
            <person name="Henrissat B."/>
            <person name="Grigoriev I.V."/>
            <person name="Hibbett D.S."/>
            <person name="Martin F."/>
        </authorList>
    </citation>
    <scope>NUCLEOTIDE SEQUENCE [LARGE SCALE GENOMIC DNA]</scope>
    <source>
        <strain evidence="2 3">LaAM-08-1</strain>
    </source>
</reference>
<accession>A0A0C9WNV9</accession>
<dbReference type="STRING" id="1095629.A0A0C9WNV9"/>
<reference evidence="1 3" key="1">
    <citation type="submission" date="2014-04" db="EMBL/GenBank/DDBJ databases">
        <authorList>
            <consortium name="DOE Joint Genome Institute"/>
            <person name="Kuo A."/>
            <person name="Kohler A."/>
            <person name="Nagy L.G."/>
            <person name="Floudas D."/>
            <person name="Copeland A."/>
            <person name="Barry K.W."/>
            <person name="Cichocki N."/>
            <person name="Veneault-Fourrey C."/>
            <person name="LaButti K."/>
            <person name="Lindquist E.A."/>
            <person name="Lipzen A."/>
            <person name="Lundell T."/>
            <person name="Morin E."/>
            <person name="Murat C."/>
            <person name="Sun H."/>
            <person name="Tunlid A."/>
            <person name="Henrissat B."/>
            <person name="Grigoriev I.V."/>
            <person name="Hibbett D.S."/>
            <person name="Martin F."/>
            <person name="Nordberg H.P."/>
            <person name="Cantor M.N."/>
            <person name="Hua S.X."/>
        </authorList>
    </citation>
    <scope>NUCLEOTIDE SEQUENCE [LARGE SCALE GENOMIC DNA]</scope>
    <source>
        <strain evidence="1 3">LaAM-08-1</strain>
    </source>
</reference>
<reference evidence="1" key="3">
    <citation type="submission" date="2015-02" db="EMBL/GenBank/DDBJ databases">
        <title>Evolutionary Origins and Diversification of the Mycorrhizal Mutualists.</title>
        <authorList>
            <consortium name="DOE Joint Genome Institute"/>
            <consortium name="Mycorrhizal Genomics Consortium"/>
            <person name="Kohler A."/>
            <person name="Kuo A."/>
            <person name="Nagy L.G."/>
            <person name="Floudas D."/>
            <person name="Copeland A."/>
            <person name="Barry K.W."/>
            <person name="Cichocki N."/>
            <person name="Veneault-Fourrey C."/>
            <person name="LaButti K."/>
            <person name="Lindquist E.A."/>
            <person name="Lipzen A."/>
            <person name="Lundell T."/>
            <person name="Morin E."/>
            <person name="Murat C."/>
            <person name="Riley R."/>
            <person name="Ohm R."/>
            <person name="Sun H."/>
            <person name="Tunlid A."/>
            <person name="Henrissat B."/>
            <person name="Grigoriev I.V."/>
            <person name="Hibbett D.S."/>
            <person name="Martin F."/>
        </authorList>
    </citation>
    <scope>NUCLEOTIDE SEQUENCE</scope>
    <source>
        <strain evidence="1">LaAM-08-1</strain>
    </source>
</reference>
<evidence type="ECO:0000313" key="3">
    <source>
        <dbReference type="Proteomes" id="UP000054477"/>
    </source>
</evidence>